<dbReference type="RefSeq" id="WP_261926507.1">
    <property type="nucleotide sequence ID" value="NZ_CALYLG010000110.1"/>
</dbReference>
<dbReference type="PANTHER" id="PTHR30217:SF6">
    <property type="entry name" value="TRNA HYDROXYLATION PROTEIN P"/>
    <property type="match status" value="1"/>
</dbReference>
<evidence type="ECO:0000313" key="7">
    <source>
        <dbReference type="EMBL" id="WGK85835.1"/>
    </source>
</evidence>
<protein>
    <recommendedName>
        <fullName evidence="5">tRNA hydroxylation protein P</fullName>
    </recommendedName>
</protein>
<evidence type="ECO:0000313" key="8">
    <source>
        <dbReference type="Proteomes" id="UP001241226"/>
    </source>
</evidence>
<reference evidence="7 8" key="1">
    <citation type="submission" date="2022-02" db="EMBL/GenBank/DDBJ databases">
        <title>Emergence and expansion in Europe of a Vibrio aestuarianus clonal complex pathogenic for oysters.</title>
        <authorList>
            <person name="Mesnil A."/>
            <person name="Travers M.-A."/>
        </authorList>
    </citation>
    <scope>NUCLEOTIDE SEQUENCE [LARGE SCALE GENOMIC DNA]</scope>
    <source>
        <strain evidence="7 8">U17</strain>
    </source>
</reference>
<dbReference type="NCBIfam" id="NF011996">
    <property type="entry name" value="PRK15452.1"/>
    <property type="match status" value="1"/>
</dbReference>
<accession>A0ABD7YLC1</accession>
<evidence type="ECO:0000256" key="4">
    <source>
        <dbReference type="ARBA" id="ARBA00038374"/>
    </source>
</evidence>
<dbReference type="PANTHER" id="PTHR30217">
    <property type="entry name" value="PEPTIDASE U32 FAMILY"/>
    <property type="match status" value="1"/>
</dbReference>
<dbReference type="Proteomes" id="UP001241226">
    <property type="component" value="Chromosome 1"/>
</dbReference>
<dbReference type="GO" id="GO:0008233">
    <property type="term" value="F:peptidase activity"/>
    <property type="evidence" value="ECO:0007669"/>
    <property type="project" value="UniProtKB-KW"/>
</dbReference>
<dbReference type="GO" id="GO:0006508">
    <property type="term" value="P:proteolysis"/>
    <property type="evidence" value="ECO:0007669"/>
    <property type="project" value="UniProtKB-KW"/>
</dbReference>
<dbReference type="Gene3D" id="2.40.30.10">
    <property type="entry name" value="Translation factors"/>
    <property type="match status" value="1"/>
</dbReference>
<dbReference type="Pfam" id="PF01136">
    <property type="entry name" value="Peptidase_U32"/>
    <property type="match status" value="1"/>
</dbReference>
<name>A0ABD7YLC1_9VIBR</name>
<evidence type="ECO:0000256" key="1">
    <source>
        <dbReference type="ARBA" id="ARBA00022670"/>
    </source>
</evidence>
<dbReference type="Pfam" id="PF16325">
    <property type="entry name" value="Peptidase_U32_C"/>
    <property type="match status" value="1"/>
</dbReference>
<gene>
    <name evidence="7" type="primary">yegQ</name>
    <name evidence="7" type="ORF">PYE67_03145</name>
</gene>
<keyword evidence="2" id="KW-0819">tRNA processing</keyword>
<feature type="domain" description="Peptidase family U32 C-terminal" evidence="6">
    <location>
        <begin position="371"/>
        <end position="452"/>
    </location>
</feature>
<dbReference type="InterPro" id="IPR051454">
    <property type="entry name" value="RNA/ubiquinone_mod_enzymes"/>
</dbReference>
<dbReference type="PROSITE" id="PS01276">
    <property type="entry name" value="PEPTIDASE_U32"/>
    <property type="match status" value="1"/>
</dbReference>
<dbReference type="AlphaFoldDB" id="A0ABD7YLC1"/>
<organism evidence="7 8">
    <name type="scientific">Vibrio aestuarianus</name>
    <dbReference type="NCBI Taxonomy" id="28171"/>
    <lineage>
        <taxon>Bacteria</taxon>
        <taxon>Pseudomonadati</taxon>
        <taxon>Pseudomonadota</taxon>
        <taxon>Gammaproteobacteria</taxon>
        <taxon>Vibrionales</taxon>
        <taxon>Vibrionaceae</taxon>
        <taxon>Vibrio</taxon>
    </lineage>
</organism>
<evidence type="ECO:0000256" key="5">
    <source>
        <dbReference type="ARBA" id="ARBA00074531"/>
    </source>
</evidence>
<proteinExistence type="inferred from homology"/>
<evidence type="ECO:0000256" key="3">
    <source>
        <dbReference type="ARBA" id="ARBA00022801"/>
    </source>
</evidence>
<dbReference type="EMBL" id="CP118711">
    <property type="protein sequence ID" value="WGK85835.1"/>
    <property type="molecule type" value="Genomic_DNA"/>
</dbReference>
<comment type="similarity">
    <text evidence="4">Belongs to the peptidase U32 family.</text>
</comment>
<evidence type="ECO:0000259" key="6">
    <source>
        <dbReference type="Pfam" id="PF16325"/>
    </source>
</evidence>
<dbReference type="FunFam" id="2.40.30.10:FF:000039">
    <property type="entry name" value="U32 family peptidase"/>
    <property type="match status" value="1"/>
</dbReference>
<keyword evidence="1" id="KW-0645">Protease</keyword>
<dbReference type="GO" id="GO:0008033">
    <property type="term" value="P:tRNA processing"/>
    <property type="evidence" value="ECO:0007669"/>
    <property type="project" value="UniProtKB-KW"/>
</dbReference>
<keyword evidence="3" id="KW-0378">Hydrolase</keyword>
<evidence type="ECO:0000256" key="2">
    <source>
        <dbReference type="ARBA" id="ARBA00022694"/>
    </source>
</evidence>
<sequence>MSTNKPFVPELLSPAGSLKNMRYAFAYGADAVYAGQPRYSLRVRNNEFNHENLQIGINEAHALGKKLYVVCNIQPHNSKLKTFIRDLKPVVDMGPDALIMSDPGLIMMVREAFPEMPIHLSVQANAVNWATVKFWASQGVERVILSRELSLEEIEEIRQQCPDTELEIFVHGALCMAYSGRCLLSGYINKRDPNQGTCTNACRWEYKVETAKEDESGQIVEKFDPAAIQTIEVQEERPDNTLGLGKPIDDVVLLSESHRPEEKMAAFEDEHGTYIMNSKDLRAVQHVERLTQMGVHSLKIEGRTKSFYYCARTAQVYRKAIDDAVAGKPFDENLMGTLESLAHRGYTEGFLRRHTHDTYQNYDYGYSVSDSQQFVGEFTGKRRGEMAEVEVKNKFILGDSLELMTPKGNVVFTLEAMENRKGETVDDAKGNGHFVYISVPEELDLSFGLLMRNLNAGQDTRNPVGK</sequence>
<dbReference type="InterPro" id="IPR032525">
    <property type="entry name" value="Peptidase_U32_C"/>
</dbReference>
<dbReference type="InterPro" id="IPR001539">
    <property type="entry name" value="Peptidase_U32"/>
</dbReference>